<proteinExistence type="predicted"/>
<dbReference type="OrthoDB" id="3234968at2759"/>
<dbReference type="Proteomes" id="UP000559256">
    <property type="component" value="Unassembled WGS sequence"/>
</dbReference>
<feature type="chain" id="PRO_5034209694" evidence="3">
    <location>
        <begin position="21"/>
        <end position="414"/>
    </location>
</feature>
<dbReference type="EMBL" id="JAACJM010000007">
    <property type="protein sequence ID" value="KAF5371627.1"/>
    <property type="molecule type" value="Genomic_DNA"/>
</dbReference>
<keyword evidence="3" id="KW-0732">Signal</keyword>
<keyword evidence="5" id="KW-1185">Reference proteome</keyword>
<evidence type="ECO:0000313" key="5">
    <source>
        <dbReference type="Proteomes" id="UP000559256"/>
    </source>
</evidence>
<protein>
    <submittedName>
        <fullName evidence="4">Uncharacterized protein</fullName>
    </submittedName>
</protein>
<feature type="signal peptide" evidence="3">
    <location>
        <begin position="1"/>
        <end position="20"/>
    </location>
</feature>
<feature type="transmembrane region" description="Helical" evidence="2">
    <location>
        <begin position="304"/>
        <end position="327"/>
    </location>
</feature>
<evidence type="ECO:0000256" key="1">
    <source>
        <dbReference type="SAM" id="MobiDB-lite"/>
    </source>
</evidence>
<keyword evidence="2" id="KW-0472">Membrane</keyword>
<dbReference type="AlphaFoldDB" id="A0A8H5GVD9"/>
<evidence type="ECO:0000256" key="2">
    <source>
        <dbReference type="SAM" id="Phobius"/>
    </source>
</evidence>
<sequence length="414" mass="44849">MKTLPLPLVLLLAICRPSLGILNNVTLEETSSRIIYGTGQTGWAKLHHDSLYHNNSHAVSSDPAATATLTFRGVAVYYYSSFWSHNVSTTLQLDGQEKIILDLIDASEFNGTAGIKTTKRSDIVWSRTDLPDEEHTLVVSCPTEFGGSVLMDAIMYTENKTDDQPVSPLVNHTVESQQFDYVEGAWSKNSSDPNLFVSDLIFSSQDDSSKAVLTFTGVAVYYLAARWPLKTVTTLQLDGESPEFVDLTDNAATDAISAPSVESTVGTYAIVDAIIYTEDISSSPQGPSPQPETDGPPSHNNHSVAIGGIIGGIFGGLVAVAVILVLCHRRWRQIRRRELHEPGTVVSFMAGVENTHSISGAATSTSSSEDMRAETAQDYAKNLRRKGVLSSFRVVRNMGSRGAPETLPPPPYEA</sequence>
<evidence type="ECO:0000313" key="4">
    <source>
        <dbReference type="EMBL" id="KAF5371627.1"/>
    </source>
</evidence>
<evidence type="ECO:0000256" key="3">
    <source>
        <dbReference type="SAM" id="SignalP"/>
    </source>
</evidence>
<dbReference type="Gene3D" id="2.60.120.260">
    <property type="entry name" value="Galactose-binding domain-like"/>
    <property type="match status" value="1"/>
</dbReference>
<keyword evidence="2" id="KW-1133">Transmembrane helix</keyword>
<comment type="caution">
    <text evidence="4">The sequence shown here is derived from an EMBL/GenBank/DDBJ whole genome shotgun (WGS) entry which is preliminary data.</text>
</comment>
<keyword evidence="2" id="KW-0812">Transmembrane</keyword>
<feature type="region of interest" description="Disordered" evidence="1">
    <location>
        <begin position="281"/>
        <end position="302"/>
    </location>
</feature>
<gene>
    <name evidence="4" type="ORF">D9758_003593</name>
</gene>
<name>A0A8H5GVD9_9AGAR</name>
<accession>A0A8H5GVD9</accession>
<organism evidence="4 5">
    <name type="scientific">Tetrapyrgos nigripes</name>
    <dbReference type="NCBI Taxonomy" id="182062"/>
    <lineage>
        <taxon>Eukaryota</taxon>
        <taxon>Fungi</taxon>
        <taxon>Dikarya</taxon>
        <taxon>Basidiomycota</taxon>
        <taxon>Agaricomycotina</taxon>
        <taxon>Agaricomycetes</taxon>
        <taxon>Agaricomycetidae</taxon>
        <taxon>Agaricales</taxon>
        <taxon>Marasmiineae</taxon>
        <taxon>Marasmiaceae</taxon>
        <taxon>Tetrapyrgos</taxon>
    </lineage>
</organism>
<reference evidence="4 5" key="1">
    <citation type="journal article" date="2020" name="ISME J.">
        <title>Uncovering the hidden diversity of litter-decomposition mechanisms in mushroom-forming fungi.</title>
        <authorList>
            <person name="Floudas D."/>
            <person name="Bentzer J."/>
            <person name="Ahren D."/>
            <person name="Johansson T."/>
            <person name="Persson P."/>
            <person name="Tunlid A."/>
        </authorList>
    </citation>
    <scope>NUCLEOTIDE SEQUENCE [LARGE SCALE GENOMIC DNA]</scope>
    <source>
        <strain evidence="4 5">CBS 291.85</strain>
    </source>
</reference>